<dbReference type="InterPro" id="IPR046357">
    <property type="entry name" value="PPIase_dom_sf"/>
</dbReference>
<keyword evidence="10" id="KW-0614">Plasmid</keyword>
<protein>
    <recommendedName>
        <fullName evidence="4">Parvulin-like PPIase</fullName>
        <ecNumber evidence="3">5.2.1.8</ecNumber>
    </recommendedName>
    <alternativeName>
        <fullName evidence="6">Peptidyl-prolyl cis-trans isomerase plp</fullName>
    </alternativeName>
    <alternativeName>
        <fullName evidence="7">Rotamase plp</fullName>
    </alternativeName>
</protein>
<evidence type="ECO:0000256" key="6">
    <source>
        <dbReference type="ARBA" id="ARBA00030642"/>
    </source>
</evidence>
<accession>A0ABM6IMJ6</accession>
<dbReference type="PROSITE" id="PS01096">
    <property type="entry name" value="PPIC_PPIASE_1"/>
    <property type="match status" value="1"/>
</dbReference>
<dbReference type="Proteomes" id="UP000185622">
    <property type="component" value="Plasmid unnamed1"/>
</dbReference>
<dbReference type="PANTHER" id="PTHR47245:SF2">
    <property type="entry name" value="PEPTIDYL-PROLYL CIS-TRANS ISOMERASE HP_0175-RELATED"/>
    <property type="match status" value="1"/>
</dbReference>
<dbReference type="EC" id="5.2.1.8" evidence="3"/>
<evidence type="ECO:0000256" key="4">
    <source>
        <dbReference type="ARBA" id="ARBA00018370"/>
    </source>
</evidence>
<dbReference type="InterPro" id="IPR023058">
    <property type="entry name" value="PPIase_PpiC_CS"/>
</dbReference>
<organism evidence="10 11">
    <name type="scientific">Thioclava nitratireducens</name>
    <dbReference type="NCBI Taxonomy" id="1915078"/>
    <lineage>
        <taxon>Bacteria</taxon>
        <taxon>Pseudomonadati</taxon>
        <taxon>Pseudomonadota</taxon>
        <taxon>Alphaproteobacteria</taxon>
        <taxon>Rhodobacterales</taxon>
        <taxon>Paracoccaceae</taxon>
        <taxon>Thioclava</taxon>
    </lineage>
</organism>
<evidence type="ECO:0000256" key="7">
    <source>
        <dbReference type="ARBA" id="ARBA00031484"/>
    </source>
</evidence>
<feature type="domain" description="PpiC" evidence="9">
    <location>
        <begin position="113"/>
        <end position="215"/>
    </location>
</feature>
<evidence type="ECO:0000259" key="9">
    <source>
        <dbReference type="PROSITE" id="PS50198"/>
    </source>
</evidence>
<dbReference type="PROSITE" id="PS50198">
    <property type="entry name" value="PPIC_PPIASE_2"/>
    <property type="match status" value="1"/>
</dbReference>
<evidence type="ECO:0000256" key="8">
    <source>
        <dbReference type="PROSITE-ProRule" id="PRU00278"/>
    </source>
</evidence>
<dbReference type="Gene3D" id="3.10.50.40">
    <property type="match status" value="1"/>
</dbReference>
<dbReference type="InterPro" id="IPR000297">
    <property type="entry name" value="PPIase_PpiC"/>
</dbReference>
<evidence type="ECO:0000313" key="10">
    <source>
        <dbReference type="EMBL" id="AQS50024.1"/>
    </source>
</evidence>
<evidence type="ECO:0000256" key="2">
    <source>
        <dbReference type="ARBA" id="ARBA00007656"/>
    </source>
</evidence>
<evidence type="ECO:0000256" key="1">
    <source>
        <dbReference type="ARBA" id="ARBA00000971"/>
    </source>
</evidence>
<dbReference type="SUPFAM" id="SSF54534">
    <property type="entry name" value="FKBP-like"/>
    <property type="match status" value="1"/>
</dbReference>
<comment type="catalytic activity">
    <reaction evidence="1">
        <text>[protein]-peptidylproline (omega=180) = [protein]-peptidylproline (omega=0)</text>
        <dbReference type="Rhea" id="RHEA:16237"/>
        <dbReference type="Rhea" id="RHEA-COMP:10747"/>
        <dbReference type="Rhea" id="RHEA-COMP:10748"/>
        <dbReference type="ChEBI" id="CHEBI:83833"/>
        <dbReference type="ChEBI" id="CHEBI:83834"/>
        <dbReference type="EC" id="5.2.1.8"/>
    </reaction>
</comment>
<sequence>MTKPLFPDVVVNGQTIPSAAIAAEAQHHSGPSKKPGIAWRRAANALAIRALLLQEAARRALVADPQEVAPGQTETEDEALIRALLEDAVEVPVPSEEAIRAEWERDPTRFRAPPLWEAAHILIACDPRDAAQREATAARARALAKEAVANPKSFARLAKENSDCSSRGEGGFLGQLGPGDTVPEFEQALRALREEEITAEPVLSRFGWHVIRLDAAAEGAPLPYETVRPRIAEAMEKAAWTHAVRGFVGDLAARAEVSGVELAA</sequence>
<gene>
    <name evidence="10" type="ORF">BMG03_19040</name>
</gene>
<comment type="similarity">
    <text evidence="2">Belongs to the PpiC/parvulin rotamase family.</text>
</comment>
<geneLocation type="plasmid" evidence="10 11">
    <name>unnamed1</name>
</geneLocation>
<dbReference type="RefSeq" id="WP_075777297.1">
    <property type="nucleotide sequence ID" value="NZ_CP019438.1"/>
</dbReference>
<proteinExistence type="inferred from homology"/>
<dbReference type="InterPro" id="IPR050245">
    <property type="entry name" value="PrsA_foldase"/>
</dbReference>
<reference evidence="10 11" key="1">
    <citation type="submission" date="2017-01" db="EMBL/GenBank/DDBJ databases">
        <title>The complete genome sequence of a sulfur-oxidizing marine bacterium Thioclava sp. 25B10_4T.</title>
        <authorList>
            <person name="Liu Y."/>
            <person name="Lai Q."/>
            <person name="Shao Z."/>
        </authorList>
    </citation>
    <scope>NUCLEOTIDE SEQUENCE [LARGE SCALE GENOMIC DNA]</scope>
    <source>
        <strain evidence="10 11">25B10_4</strain>
        <plasmid evidence="10 11">unnamed1</plasmid>
    </source>
</reference>
<keyword evidence="11" id="KW-1185">Reference proteome</keyword>
<dbReference type="EMBL" id="CP019438">
    <property type="protein sequence ID" value="AQS50024.1"/>
    <property type="molecule type" value="Genomic_DNA"/>
</dbReference>
<evidence type="ECO:0000313" key="11">
    <source>
        <dbReference type="Proteomes" id="UP000185622"/>
    </source>
</evidence>
<dbReference type="Pfam" id="PF00639">
    <property type="entry name" value="Rotamase"/>
    <property type="match status" value="1"/>
</dbReference>
<name>A0ABM6IMJ6_9RHOB</name>
<dbReference type="SUPFAM" id="SSF109998">
    <property type="entry name" value="Triger factor/SurA peptide-binding domain-like"/>
    <property type="match status" value="1"/>
</dbReference>
<evidence type="ECO:0000256" key="3">
    <source>
        <dbReference type="ARBA" id="ARBA00013194"/>
    </source>
</evidence>
<keyword evidence="8" id="KW-0413">Isomerase</keyword>
<evidence type="ECO:0000256" key="5">
    <source>
        <dbReference type="ARBA" id="ARBA00023110"/>
    </source>
</evidence>
<keyword evidence="5 8" id="KW-0697">Rotamase</keyword>
<dbReference type="InterPro" id="IPR027304">
    <property type="entry name" value="Trigger_fact/SurA_dom_sf"/>
</dbReference>
<dbReference type="PANTHER" id="PTHR47245">
    <property type="entry name" value="PEPTIDYLPROLYL ISOMERASE"/>
    <property type="match status" value="1"/>
</dbReference>